<dbReference type="PANTHER" id="PTHR11091">
    <property type="entry name" value="OXIDOREDUCTASE-RELATED"/>
    <property type="match status" value="1"/>
</dbReference>
<proteinExistence type="inferred from homology"/>
<evidence type="ECO:0000256" key="3">
    <source>
        <dbReference type="SAM" id="MobiDB-lite"/>
    </source>
</evidence>
<dbReference type="PANTHER" id="PTHR11091:SF0">
    <property type="entry name" value="MALATE DEHYDROGENASE"/>
    <property type="match status" value="1"/>
</dbReference>
<feature type="compositionally biased region" description="Pro residues" evidence="3">
    <location>
        <begin position="7"/>
        <end position="22"/>
    </location>
</feature>
<evidence type="ECO:0000256" key="2">
    <source>
        <dbReference type="ARBA" id="ARBA00023002"/>
    </source>
</evidence>
<dbReference type="InterPro" id="IPR043144">
    <property type="entry name" value="Mal/L-sulf/L-lact_DH-like_ah"/>
</dbReference>
<evidence type="ECO:0000313" key="4">
    <source>
        <dbReference type="EMBL" id="OPC78573.1"/>
    </source>
</evidence>
<dbReference type="InterPro" id="IPR043143">
    <property type="entry name" value="Mal/L-sulf/L-lact_DH-like_NADP"/>
</dbReference>
<dbReference type="Gene3D" id="1.10.1530.10">
    <property type="match status" value="1"/>
</dbReference>
<gene>
    <name evidence="4" type="ORF">B4N89_30800</name>
</gene>
<sequence>MWTDPRAPGPAPSAGPPLPPIRPASTAADAIRVPPAELTLFVDSVCRRMGAGGQVAGEVAEHLVGANLAGHDSHGVLRLPQYVAEAERGDLIPSARPHVLRRRRASVLLDARRGFGHYSARMACELVASLAIEHGVGVVAIRHCGHIGRLGHYCELLANAGLVALLTVGAAGPGVGVMAPPGGSGRFLAANPWALGVPGTDHPVVVDVSTALLAEGKITAAAARGEVLPEGCVVDAGRRPSRDPADYLAGGALLPLGSPVAAHKGFGLALGAALLGGLAAIGDGTPTLAGSQRPPDSTGRGEIAGVCLIAIDPEAFGGLEPYRAMIADTAALVADAEAAGAHATVPGAPEHRSRQARATGIPLPRATVADLIAVGARFDVPTRLPRPGEAGVDPGAADLAAPRPQRPSRRP</sequence>
<evidence type="ECO:0000256" key="1">
    <source>
        <dbReference type="ARBA" id="ARBA00006056"/>
    </source>
</evidence>
<dbReference type="InterPro" id="IPR003767">
    <property type="entry name" value="Malate/L-lactate_DH-like"/>
</dbReference>
<keyword evidence="2" id="KW-0560">Oxidoreductase</keyword>
<evidence type="ECO:0008006" key="6">
    <source>
        <dbReference type="Google" id="ProtNLM"/>
    </source>
</evidence>
<organism evidence="4 5">
    <name type="scientific">Embleya scabrispora</name>
    <dbReference type="NCBI Taxonomy" id="159449"/>
    <lineage>
        <taxon>Bacteria</taxon>
        <taxon>Bacillati</taxon>
        <taxon>Actinomycetota</taxon>
        <taxon>Actinomycetes</taxon>
        <taxon>Kitasatosporales</taxon>
        <taxon>Streptomycetaceae</taxon>
        <taxon>Embleya</taxon>
    </lineage>
</organism>
<dbReference type="InterPro" id="IPR036111">
    <property type="entry name" value="Mal/L-sulfo/L-lacto_DH-like_sf"/>
</dbReference>
<feature type="region of interest" description="Disordered" evidence="3">
    <location>
        <begin position="1"/>
        <end position="24"/>
    </location>
</feature>
<dbReference type="Pfam" id="PF02615">
    <property type="entry name" value="Ldh_2"/>
    <property type="match status" value="1"/>
</dbReference>
<dbReference type="SUPFAM" id="SSF89733">
    <property type="entry name" value="L-sulfolactate dehydrogenase-like"/>
    <property type="match status" value="1"/>
</dbReference>
<dbReference type="Proteomes" id="UP000190037">
    <property type="component" value="Unassembled WGS sequence"/>
</dbReference>
<comment type="caution">
    <text evidence="4">The sequence shown here is derived from an EMBL/GenBank/DDBJ whole genome shotgun (WGS) entry which is preliminary data.</text>
</comment>
<evidence type="ECO:0000313" key="5">
    <source>
        <dbReference type="Proteomes" id="UP000190037"/>
    </source>
</evidence>
<comment type="similarity">
    <text evidence="1">Belongs to the LDH2/MDH2 oxidoreductase family.</text>
</comment>
<dbReference type="AlphaFoldDB" id="A0A1T3NNQ0"/>
<accession>A0A1T3NNQ0</accession>
<feature type="region of interest" description="Disordered" evidence="3">
    <location>
        <begin position="381"/>
        <end position="411"/>
    </location>
</feature>
<keyword evidence="5" id="KW-1185">Reference proteome</keyword>
<dbReference type="EMBL" id="MWQN01000002">
    <property type="protein sequence ID" value="OPC78573.1"/>
    <property type="molecule type" value="Genomic_DNA"/>
</dbReference>
<protein>
    <recommendedName>
        <fullName evidence="6">Malate/lactate/ureidoglycolate dehydrogenase</fullName>
    </recommendedName>
</protein>
<dbReference type="GO" id="GO:0016491">
    <property type="term" value="F:oxidoreductase activity"/>
    <property type="evidence" value="ECO:0007669"/>
    <property type="project" value="UniProtKB-KW"/>
</dbReference>
<dbReference type="Gene3D" id="3.30.1370.60">
    <property type="entry name" value="Hypothetical oxidoreductase yiak, domain 2"/>
    <property type="match status" value="1"/>
</dbReference>
<dbReference type="STRING" id="159449.B4N89_30800"/>
<name>A0A1T3NNQ0_9ACTN</name>
<reference evidence="4 5" key="1">
    <citation type="submission" date="2017-03" db="EMBL/GenBank/DDBJ databases">
        <title>Draft genome sequence of Streptomyces scabrisporus NF3, endophyte isolated from Amphipterygium adstringens.</title>
        <authorList>
            <person name="Vazquez M."/>
            <person name="Ceapa C.D."/>
            <person name="Rodriguez Luna D."/>
            <person name="Sanchez Esquivel S."/>
        </authorList>
    </citation>
    <scope>NUCLEOTIDE SEQUENCE [LARGE SCALE GENOMIC DNA]</scope>
    <source>
        <strain evidence="4 5">NF3</strain>
    </source>
</reference>